<feature type="compositionally biased region" description="Polar residues" evidence="1">
    <location>
        <begin position="38"/>
        <end position="52"/>
    </location>
</feature>
<keyword evidence="3" id="KW-1185">Reference proteome</keyword>
<name>A0AAE1S312_9SOLA</name>
<protein>
    <submittedName>
        <fullName evidence="2">Uncharacterized protein</fullName>
    </submittedName>
</protein>
<dbReference type="Proteomes" id="UP001291623">
    <property type="component" value="Unassembled WGS sequence"/>
</dbReference>
<dbReference type="PANTHER" id="PTHR36746:SF7">
    <property type="match status" value="1"/>
</dbReference>
<proteinExistence type="predicted"/>
<reference evidence="2" key="1">
    <citation type="submission" date="2023-12" db="EMBL/GenBank/DDBJ databases">
        <title>Genome assembly of Anisodus tanguticus.</title>
        <authorList>
            <person name="Wang Y.-J."/>
        </authorList>
    </citation>
    <scope>NUCLEOTIDE SEQUENCE</scope>
    <source>
        <strain evidence="2">KB-2021</strain>
        <tissue evidence="2">Leaf</tissue>
    </source>
</reference>
<dbReference type="EMBL" id="JAVYJV010000010">
    <property type="protein sequence ID" value="KAK4361611.1"/>
    <property type="molecule type" value="Genomic_DNA"/>
</dbReference>
<accession>A0AAE1S312</accession>
<dbReference type="PANTHER" id="PTHR36746">
    <property type="entry name" value="BNAC04G51760D PROTEIN"/>
    <property type="match status" value="1"/>
</dbReference>
<feature type="region of interest" description="Disordered" evidence="1">
    <location>
        <begin position="36"/>
        <end position="58"/>
    </location>
</feature>
<dbReference type="AlphaFoldDB" id="A0AAE1S312"/>
<evidence type="ECO:0000313" key="3">
    <source>
        <dbReference type="Proteomes" id="UP001291623"/>
    </source>
</evidence>
<evidence type="ECO:0000256" key="1">
    <source>
        <dbReference type="SAM" id="MobiDB-lite"/>
    </source>
</evidence>
<gene>
    <name evidence="2" type="ORF">RND71_020563</name>
</gene>
<feature type="region of interest" description="Disordered" evidence="1">
    <location>
        <begin position="118"/>
        <end position="142"/>
    </location>
</feature>
<evidence type="ECO:0000313" key="2">
    <source>
        <dbReference type="EMBL" id="KAK4361611.1"/>
    </source>
</evidence>
<sequence length="204" mass="23243">MGKNQITTKNTTQSQGFCEKIFKAMNISPAFRSFRRISPQSPKFATTTNSASKPKIDHQRNYTAKATASKPVALHQPHAQNGSTFPLELNHQQSYMVSVEYNHSSGESVVPKFKAESLKPVNKSHQQNQYDKGTKAEPHVNKSPGKHMFTIVHHQINECPKYDSVSNDRFSNYIDHVKNKMRNMSSFDDDKVGHYNDRSKFKIN</sequence>
<comment type="caution">
    <text evidence="2">The sequence shown here is derived from an EMBL/GenBank/DDBJ whole genome shotgun (WGS) entry which is preliminary data.</text>
</comment>
<organism evidence="2 3">
    <name type="scientific">Anisodus tanguticus</name>
    <dbReference type="NCBI Taxonomy" id="243964"/>
    <lineage>
        <taxon>Eukaryota</taxon>
        <taxon>Viridiplantae</taxon>
        <taxon>Streptophyta</taxon>
        <taxon>Embryophyta</taxon>
        <taxon>Tracheophyta</taxon>
        <taxon>Spermatophyta</taxon>
        <taxon>Magnoliopsida</taxon>
        <taxon>eudicotyledons</taxon>
        <taxon>Gunneridae</taxon>
        <taxon>Pentapetalae</taxon>
        <taxon>asterids</taxon>
        <taxon>lamiids</taxon>
        <taxon>Solanales</taxon>
        <taxon>Solanaceae</taxon>
        <taxon>Solanoideae</taxon>
        <taxon>Hyoscyameae</taxon>
        <taxon>Anisodus</taxon>
    </lineage>
</organism>
<feature type="compositionally biased region" description="Basic and acidic residues" evidence="1">
    <location>
        <begin position="188"/>
        <end position="204"/>
    </location>
</feature>
<feature type="region of interest" description="Disordered" evidence="1">
    <location>
        <begin position="184"/>
        <end position="204"/>
    </location>
</feature>